<sequence>MISSLVGDNAPQNPLLTTNNPLGDRVGDKKEKPTGSGERVHKNTCVFMGPGEGGGKLAVAKPTLTSTFGRFSTIPSPTTTTTLYLIKDQKMGKTHPFANHQETVTK</sequence>
<dbReference type="EMBL" id="CAFBMM010000060">
    <property type="protein sequence ID" value="CAB4911178.1"/>
    <property type="molecule type" value="Genomic_DNA"/>
</dbReference>
<evidence type="ECO:0000256" key="1">
    <source>
        <dbReference type="SAM" id="MobiDB-lite"/>
    </source>
</evidence>
<organism evidence="3">
    <name type="scientific">freshwater metagenome</name>
    <dbReference type="NCBI Taxonomy" id="449393"/>
    <lineage>
        <taxon>unclassified sequences</taxon>
        <taxon>metagenomes</taxon>
        <taxon>ecological metagenomes</taxon>
    </lineage>
</organism>
<evidence type="ECO:0000313" key="3">
    <source>
        <dbReference type="EMBL" id="CAB4911178.1"/>
    </source>
</evidence>
<evidence type="ECO:0000313" key="4">
    <source>
        <dbReference type="EMBL" id="CAB4978651.1"/>
    </source>
</evidence>
<dbReference type="EMBL" id="CAEZYK010000018">
    <property type="protein sequence ID" value="CAB4719187.1"/>
    <property type="molecule type" value="Genomic_DNA"/>
</dbReference>
<evidence type="ECO:0000313" key="5">
    <source>
        <dbReference type="EMBL" id="CAB5030781.1"/>
    </source>
</evidence>
<accession>A0A6J7GWN7</accession>
<dbReference type="AlphaFoldDB" id="A0A6J7GWN7"/>
<protein>
    <submittedName>
        <fullName evidence="3">Unannotated protein</fullName>
    </submittedName>
</protein>
<proteinExistence type="predicted"/>
<feature type="region of interest" description="Disordered" evidence="1">
    <location>
        <begin position="1"/>
        <end position="53"/>
    </location>
</feature>
<feature type="compositionally biased region" description="Basic and acidic residues" evidence="1">
    <location>
        <begin position="25"/>
        <end position="41"/>
    </location>
</feature>
<name>A0A6J7GWN7_9ZZZZ</name>
<dbReference type="EMBL" id="CAFBPQ010000054">
    <property type="protein sequence ID" value="CAB5030781.1"/>
    <property type="molecule type" value="Genomic_DNA"/>
</dbReference>
<feature type="compositionally biased region" description="Polar residues" evidence="1">
    <location>
        <begin position="10"/>
        <end position="21"/>
    </location>
</feature>
<reference evidence="3" key="1">
    <citation type="submission" date="2020-05" db="EMBL/GenBank/DDBJ databases">
        <authorList>
            <person name="Chiriac C."/>
            <person name="Salcher M."/>
            <person name="Ghai R."/>
            <person name="Kavagutti S V."/>
        </authorList>
    </citation>
    <scope>NUCLEOTIDE SEQUENCE</scope>
</reference>
<dbReference type="EMBL" id="CAFBOF010000019">
    <property type="protein sequence ID" value="CAB4978651.1"/>
    <property type="molecule type" value="Genomic_DNA"/>
</dbReference>
<gene>
    <name evidence="2" type="ORF">UFOPK2683_00484</name>
    <name evidence="3" type="ORF">UFOPK3605_01122</name>
    <name evidence="4" type="ORF">UFOPK3897_00972</name>
    <name evidence="5" type="ORF">UFOPK4121_01345</name>
</gene>
<evidence type="ECO:0000313" key="2">
    <source>
        <dbReference type="EMBL" id="CAB4719187.1"/>
    </source>
</evidence>